<sequence>MTFALLLALAAPQAAGGVAVDSVPQIGIATKHARCIVRQVGVAPGEDGARAAKVADAVKGCRAFAEGDFTQGRITVGDRPVNKRWWGRMQGILDSVEADVSAAIVQSKQYKIIWELPDGGRVDAYNAPEPLTSVKLLTVPL</sequence>
<feature type="chain" id="PRO_5045843684" evidence="1">
    <location>
        <begin position="17"/>
        <end position="141"/>
    </location>
</feature>
<dbReference type="EMBL" id="JAWJEJ010000002">
    <property type="protein sequence ID" value="MDV3459153.1"/>
    <property type="molecule type" value="Genomic_DNA"/>
</dbReference>
<evidence type="ECO:0000256" key="1">
    <source>
        <dbReference type="SAM" id="SignalP"/>
    </source>
</evidence>
<comment type="caution">
    <text evidence="2">The sequence shown here is derived from an EMBL/GenBank/DDBJ whole genome shotgun (WGS) entry which is preliminary data.</text>
</comment>
<keyword evidence="1" id="KW-0732">Signal</keyword>
<keyword evidence="3" id="KW-1185">Reference proteome</keyword>
<accession>A0ABU3YCN3</accession>
<protein>
    <submittedName>
        <fullName evidence="2">Uncharacterized protein</fullName>
    </submittedName>
</protein>
<reference evidence="2 3" key="1">
    <citation type="submission" date="2023-10" db="EMBL/GenBank/DDBJ databases">
        <title>Sphingomonas sp. HF-S4 16S ribosomal RNA gene Genome sequencing and assembly.</title>
        <authorList>
            <person name="Lee H."/>
        </authorList>
    </citation>
    <scope>NUCLEOTIDE SEQUENCE [LARGE SCALE GENOMIC DNA]</scope>
    <source>
        <strain evidence="2 3">HF-S4</strain>
    </source>
</reference>
<dbReference type="Proteomes" id="UP001273531">
    <property type="component" value="Unassembled WGS sequence"/>
</dbReference>
<dbReference type="RefSeq" id="WP_317228309.1">
    <property type="nucleotide sequence ID" value="NZ_JAWJEJ010000002.1"/>
</dbReference>
<proteinExistence type="predicted"/>
<evidence type="ECO:0000313" key="2">
    <source>
        <dbReference type="EMBL" id="MDV3459153.1"/>
    </source>
</evidence>
<organism evidence="2 3">
    <name type="scientific">Sphingomonas agrestis</name>
    <dbReference type="NCBI Taxonomy" id="3080540"/>
    <lineage>
        <taxon>Bacteria</taxon>
        <taxon>Pseudomonadati</taxon>
        <taxon>Pseudomonadota</taxon>
        <taxon>Alphaproteobacteria</taxon>
        <taxon>Sphingomonadales</taxon>
        <taxon>Sphingomonadaceae</taxon>
        <taxon>Sphingomonas</taxon>
    </lineage>
</organism>
<gene>
    <name evidence="2" type="ORF">RZN05_19305</name>
</gene>
<name>A0ABU3YCN3_9SPHN</name>
<feature type="signal peptide" evidence="1">
    <location>
        <begin position="1"/>
        <end position="16"/>
    </location>
</feature>
<evidence type="ECO:0000313" key="3">
    <source>
        <dbReference type="Proteomes" id="UP001273531"/>
    </source>
</evidence>